<dbReference type="EC" id="2.3.2.29" evidence="4"/>
<keyword evidence="3 4" id="KW-0012">Acyltransferase</keyword>
<dbReference type="InterPro" id="IPR016181">
    <property type="entry name" value="Acyl_CoA_acyltransferase"/>
</dbReference>
<dbReference type="EMBL" id="AKGD01000002">
    <property type="protein sequence ID" value="EIT69591.1"/>
    <property type="molecule type" value="Genomic_DNA"/>
</dbReference>
<evidence type="ECO:0000256" key="1">
    <source>
        <dbReference type="ARBA" id="ARBA00022490"/>
    </source>
</evidence>
<evidence type="ECO:0000313" key="7">
    <source>
        <dbReference type="EMBL" id="EIT69591.1"/>
    </source>
</evidence>
<comment type="subcellular location">
    <subcellularLocation>
        <location evidence="4">Cytoplasm</location>
    </subcellularLocation>
</comment>
<keyword evidence="1 4" id="KW-0963">Cytoplasm</keyword>
<keyword evidence="8" id="KW-1185">Reference proteome</keyword>
<dbReference type="STRING" id="1172194.WQQ_31730"/>
<dbReference type="InterPro" id="IPR007472">
    <property type="entry name" value="N-end_Aminoacyl_Trfase_C"/>
</dbReference>
<comment type="catalytic activity">
    <reaction evidence="4">
        <text>N-terminal L-aspartyl-[protein] + L-leucyl-tRNA(Leu) = N-terminal L-leucyl-L-aspartyl-[protein] + tRNA(Leu) + H(+)</text>
        <dbReference type="Rhea" id="RHEA:50420"/>
        <dbReference type="Rhea" id="RHEA-COMP:9613"/>
        <dbReference type="Rhea" id="RHEA-COMP:9622"/>
        <dbReference type="Rhea" id="RHEA-COMP:12669"/>
        <dbReference type="Rhea" id="RHEA-COMP:12674"/>
        <dbReference type="ChEBI" id="CHEBI:15378"/>
        <dbReference type="ChEBI" id="CHEBI:64720"/>
        <dbReference type="ChEBI" id="CHEBI:78442"/>
        <dbReference type="ChEBI" id="CHEBI:78494"/>
        <dbReference type="ChEBI" id="CHEBI:133042"/>
        <dbReference type="EC" id="2.3.2.29"/>
    </reaction>
</comment>
<evidence type="ECO:0000259" key="5">
    <source>
        <dbReference type="Pfam" id="PF04376"/>
    </source>
</evidence>
<dbReference type="InterPro" id="IPR017138">
    <property type="entry name" value="Asp_Glu_LeuTrfase"/>
</dbReference>
<dbReference type="PANTHER" id="PTHR21367:SF1">
    <property type="entry name" value="ARGINYL-TRNA--PROTEIN TRANSFERASE 1"/>
    <property type="match status" value="1"/>
</dbReference>
<dbReference type="HAMAP" id="MF_00689">
    <property type="entry name" value="Bpt"/>
    <property type="match status" value="1"/>
</dbReference>
<dbReference type="Proteomes" id="UP000003704">
    <property type="component" value="Unassembled WGS sequence"/>
</dbReference>
<dbReference type="PATRIC" id="fig|1172194.4.peg.3075"/>
<reference evidence="7 8" key="1">
    <citation type="journal article" date="2012" name="J. Bacteriol.">
        <title>Genome Sequence of n-Alkane-Degrading Hydrocarboniphaga effusa Strain AP103T (ATCC BAA-332T).</title>
        <authorList>
            <person name="Chang H.K."/>
            <person name="Zylstra G.J."/>
            <person name="Chae J.C."/>
        </authorList>
    </citation>
    <scope>NUCLEOTIDE SEQUENCE [LARGE SCALE GENOMIC DNA]</scope>
    <source>
        <strain evidence="7 8">AP103</strain>
    </source>
</reference>
<evidence type="ECO:0000313" key="8">
    <source>
        <dbReference type="Proteomes" id="UP000003704"/>
    </source>
</evidence>
<sequence length="227" mass="26355">MYLSTEHPCGYLPQRTARSLFVDPDFALNPQRYEMLLQQGFRRGGDHVYRPRCNGCAACIPARIPAAIFMPNRSQRRCFQNNADLQLNIRQELTDEQFELYQRYLRGRHAGGGMNPEDKPGFHNFLDCGWGTAEFWEFRQDGRLVCCAVVDRTPLALSAVYTFFDPDMVDRSLGTYAVLRQVLHAKQTQMDHVYLGYWVPGSRKMEYKRNFKPLEILSSRGWQALET</sequence>
<keyword evidence="2 4" id="KW-0808">Transferase</keyword>
<evidence type="ECO:0000256" key="4">
    <source>
        <dbReference type="HAMAP-Rule" id="MF_00689"/>
    </source>
</evidence>
<dbReference type="NCBIfam" id="NF002346">
    <property type="entry name" value="PRK01305.2-3"/>
    <property type="match status" value="1"/>
</dbReference>
<feature type="domain" description="N-end aminoacyl transferase N-terminal" evidence="5">
    <location>
        <begin position="7"/>
        <end position="77"/>
    </location>
</feature>
<comment type="caution">
    <text evidence="7">The sequence shown here is derived from an EMBL/GenBank/DDBJ whole genome shotgun (WGS) entry which is preliminary data.</text>
</comment>
<dbReference type="Pfam" id="PF04376">
    <property type="entry name" value="ATE_N"/>
    <property type="match status" value="1"/>
</dbReference>
<proteinExistence type="inferred from homology"/>
<comment type="catalytic activity">
    <reaction evidence="4">
        <text>N-terminal L-glutamyl-[protein] + L-leucyl-tRNA(Leu) = N-terminal L-leucyl-L-glutamyl-[protein] + tRNA(Leu) + H(+)</text>
        <dbReference type="Rhea" id="RHEA:50412"/>
        <dbReference type="Rhea" id="RHEA-COMP:9613"/>
        <dbReference type="Rhea" id="RHEA-COMP:9622"/>
        <dbReference type="Rhea" id="RHEA-COMP:12664"/>
        <dbReference type="Rhea" id="RHEA-COMP:12668"/>
        <dbReference type="ChEBI" id="CHEBI:15378"/>
        <dbReference type="ChEBI" id="CHEBI:64721"/>
        <dbReference type="ChEBI" id="CHEBI:78442"/>
        <dbReference type="ChEBI" id="CHEBI:78494"/>
        <dbReference type="ChEBI" id="CHEBI:133041"/>
        <dbReference type="EC" id="2.3.2.29"/>
    </reaction>
</comment>
<dbReference type="NCBIfam" id="NF002342">
    <property type="entry name" value="PRK01305.1-3"/>
    <property type="match status" value="1"/>
</dbReference>
<comment type="function">
    <text evidence="4">Functions in the N-end rule pathway of protein degradation where it conjugates Leu from its aminoacyl-tRNA to the N-termini of proteins containing an N-terminal aspartate or glutamate.</text>
</comment>
<dbReference type="PIRSF" id="PIRSF037208">
    <property type="entry name" value="ATE_pro_prd"/>
    <property type="match status" value="1"/>
</dbReference>
<dbReference type="GO" id="GO:0071596">
    <property type="term" value="P:ubiquitin-dependent protein catabolic process via the N-end rule pathway"/>
    <property type="evidence" value="ECO:0007669"/>
    <property type="project" value="InterPro"/>
</dbReference>
<organism evidence="7 8">
    <name type="scientific">Hydrocarboniphaga effusa AP103</name>
    <dbReference type="NCBI Taxonomy" id="1172194"/>
    <lineage>
        <taxon>Bacteria</taxon>
        <taxon>Pseudomonadati</taxon>
        <taxon>Pseudomonadota</taxon>
        <taxon>Gammaproteobacteria</taxon>
        <taxon>Nevskiales</taxon>
        <taxon>Nevskiaceae</taxon>
        <taxon>Hydrocarboniphaga</taxon>
    </lineage>
</organism>
<evidence type="ECO:0000259" key="6">
    <source>
        <dbReference type="Pfam" id="PF04377"/>
    </source>
</evidence>
<accession>I8I1K2</accession>
<dbReference type="NCBIfam" id="NF002341">
    <property type="entry name" value="PRK01305.1-1"/>
    <property type="match status" value="1"/>
</dbReference>
<name>I8I1K2_9GAMM</name>
<dbReference type="InterPro" id="IPR007471">
    <property type="entry name" value="N-end_Aminoacyl_Trfase_N"/>
</dbReference>
<dbReference type="PANTHER" id="PTHR21367">
    <property type="entry name" value="ARGININE-TRNA-PROTEIN TRANSFERASE 1"/>
    <property type="match status" value="1"/>
</dbReference>
<feature type="domain" description="N-end rule aminoacyl transferase C-terminal" evidence="6">
    <location>
        <begin position="96"/>
        <end position="217"/>
    </location>
</feature>
<evidence type="ECO:0000256" key="2">
    <source>
        <dbReference type="ARBA" id="ARBA00022679"/>
    </source>
</evidence>
<dbReference type="GO" id="GO:0008914">
    <property type="term" value="F:leucyl-tRNA--protein transferase activity"/>
    <property type="evidence" value="ECO:0007669"/>
    <property type="project" value="UniProtKB-UniRule"/>
</dbReference>
<dbReference type="SUPFAM" id="SSF55729">
    <property type="entry name" value="Acyl-CoA N-acyltransferases (Nat)"/>
    <property type="match status" value="1"/>
</dbReference>
<protein>
    <recommendedName>
        <fullName evidence="4">Aspartate/glutamate leucyltransferase</fullName>
        <ecNumber evidence="4">2.3.2.29</ecNumber>
    </recommendedName>
</protein>
<dbReference type="AlphaFoldDB" id="I8I1K2"/>
<evidence type="ECO:0000256" key="3">
    <source>
        <dbReference type="ARBA" id="ARBA00023315"/>
    </source>
</evidence>
<dbReference type="InterPro" id="IPR030700">
    <property type="entry name" value="N-end_Aminoacyl_Trfase"/>
</dbReference>
<comment type="similarity">
    <text evidence="4">Belongs to the R-transferase family. Bpt subfamily.</text>
</comment>
<dbReference type="Pfam" id="PF04377">
    <property type="entry name" value="ATE_C"/>
    <property type="match status" value="1"/>
</dbReference>
<dbReference type="GO" id="GO:0004057">
    <property type="term" value="F:arginyl-tRNA--protein transferase activity"/>
    <property type="evidence" value="ECO:0007669"/>
    <property type="project" value="InterPro"/>
</dbReference>
<dbReference type="GO" id="GO:0005737">
    <property type="term" value="C:cytoplasm"/>
    <property type="evidence" value="ECO:0007669"/>
    <property type="project" value="UniProtKB-SubCell"/>
</dbReference>
<gene>
    <name evidence="4" type="primary">bpt</name>
    <name evidence="7" type="ORF">WQQ_31730</name>
</gene>